<dbReference type="STRING" id="1230905.A0A1G4KHS4"/>
<evidence type="ECO:0000256" key="1">
    <source>
        <dbReference type="ARBA" id="ARBA00022448"/>
    </source>
</evidence>
<feature type="domain" description="ABC transporter" evidence="4">
    <location>
        <begin position="6"/>
        <end position="254"/>
    </location>
</feature>
<evidence type="ECO:0000259" key="4">
    <source>
        <dbReference type="PROSITE" id="PS50893"/>
    </source>
</evidence>
<keyword evidence="2" id="KW-0547">Nucleotide-binding</keyword>
<name>A0A1G4KHS4_9SACH</name>
<protein>
    <submittedName>
        <fullName evidence="5">LAMI_0H12706g1_1</fullName>
    </submittedName>
</protein>
<accession>A0A1G4KHS4</accession>
<sequence length="520" mass="59168">MKNYILKIQNALFKSSLQKSASPVYSRRIKSFQINPGERWVVWGDERSKFLDILGNKYLCDPPLSLDFGRKQGSLVRTEFVKFEGVMPTAHLSARFEFFKDDYDETCEKFIRDDSIGSNAVSYDVKSTNRQVNENLYQYLLDELKLKDLANRWAMSLSNGQMRRARLARSLLKEPDLLLFDDPFLGLDPTATSIISRFLAAYEKSPVVIGLRIQDQIPSWCTHICCVSTDGVIFQGKRAELTSKIEDYRNQNLNLSAHSQKYTIDDLLSSHPLYKKPEHDIIKMADDIELKGLTVMYRGTPVLKDVHWKVAPSSKWHIRGNNGTGKSTLLSLLTADHPQSWNSKLVEAGNPRRTGKSNYFDINKRIGLSSPELHAIFVKNAGKNLSVLESIATGFHDISNNFLPCFDGLSDDRKKTIDMFTEYFDLEGKKFVEFNALSVSDQKLILFIRSLVKMPRVLILDEAFSGMDVAPMLRCHDLLNHWPGTVLVVSHIAEETPCCDHYLHLVEPGKYEVGDIDVDN</sequence>
<evidence type="ECO:0000313" key="6">
    <source>
        <dbReference type="Proteomes" id="UP000191024"/>
    </source>
</evidence>
<dbReference type="GO" id="GO:0016887">
    <property type="term" value="F:ATP hydrolysis activity"/>
    <property type="evidence" value="ECO:0007669"/>
    <property type="project" value="InterPro"/>
</dbReference>
<gene>
    <name evidence="5" type="ORF">LAMI_0H12706G</name>
</gene>
<keyword evidence="3" id="KW-0067">ATP-binding</keyword>
<evidence type="ECO:0000313" key="5">
    <source>
        <dbReference type="EMBL" id="SCV04009.1"/>
    </source>
</evidence>
<dbReference type="InterPro" id="IPR027417">
    <property type="entry name" value="P-loop_NTPase"/>
</dbReference>
<proteinExistence type="predicted"/>
<dbReference type="Gene3D" id="3.40.50.300">
    <property type="entry name" value="P-loop containing nucleotide triphosphate hydrolases"/>
    <property type="match status" value="2"/>
</dbReference>
<dbReference type="Pfam" id="PF00005">
    <property type="entry name" value="ABC_tran"/>
    <property type="match status" value="2"/>
</dbReference>
<dbReference type="PROSITE" id="PS50893">
    <property type="entry name" value="ABC_TRANSPORTER_2"/>
    <property type="match status" value="2"/>
</dbReference>
<dbReference type="Proteomes" id="UP000191024">
    <property type="component" value="Chromosome H"/>
</dbReference>
<dbReference type="OrthoDB" id="10255969at2759"/>
<organism evidence="5 6">
    <name type="scientific">Lachancea mirantina</name>
    <dbReference type="NCBI Taxonomy" id="1230905"/>
    <lineage>
        <taxon>Eukaryota</taxon>
        <taxon>Fungi</taxon>
        <taxon>Dikarya</taxon>
        <taxon>Ascomycota</taxon>
        <taxon>Saccharomycotina</taxon>
        <taxon>Saccharomycetes</taxon>
        <taxon>Saccharomycetales</taxon>
        <taxon>Saccharomycetaceae</taxon>
        <taxon>Lachancea</taxon>
    </lineage>
</organism>
<dbReference type="InterPro" id="IPR050095">
    <property type="entry name" value="ECF_ABC_transporter_ATP-bd"/>
</dbReference>
<dbReference type="EMBL" id="LT598468">
    <property type="protein sequence ID" value="SCV04009.1"/>
    <property type="molecule type" value="Genomic_DNA"/>
</dbReference>
<dbReference type="GO" id="GO:0043190">
    <property type="term" value="C:ATP-binding cassette (ABC) transporter complex"/>
    <property type="evidence" value="ECO:0007669"/>
    <property type="project" value="TreeGrafter"/>
</dbReference>
<keyword evidence="6" id="KW-1185">Reference proteome</keyword>
<dbReference type="GO" id="GO:0005524">
    <property type="term" value="F:ATP binding"/>
    <property type="evidence" value="ECO:0007669"/>
    <property type="project" value="UniProtKB-KW"/>
</dbReference>
<dbReference type="PANTHER" id="PTHR43553">
    <property type="entry name" value="HEAVY METAL TRANSPORTER"/>
    <property type="match status" value="1"/>
</dbReference>
<reference evidence="6" key="1">
    <citation type="submission" date="2016-03" db="EMBL/GenBank/DDBJ databases">
        <authorList>
            <person name="Devillers H."/>
        </authorList>
    </citation>
    <scope>NUCLEOTIDE SEQUENCE [LARGE SCALE GENOMIC DNA]</scope>
</reference>
<dbReference type="PANTHER" id="PTHR43553:SF3">
    <property type="entry name" value="ABC TRANSPORTER ATP-BINDING PROTEIN MODF"/>
    <property type="match status" value="1"/>
</dbReference>
<evidence type="ECO:0000256" key="3">
    <source>
        <dbReference type="ARBA" id="ARBA00022840"/>
    </source>
</evidence>
<dbReference type="GO" id="GO:0042626">
    <property type="term" value="F:ATPase-coupled transmembrane transporter activity"/>
    <property type="evidence" value="ECO:0007669"/>
    <property type="project" value="TreeGrafter"/>
</dbReference>
<dbReference type="SUPFAM" id="SSF52540">
    <property type="entry name" value="P-loop containing nucleoside triphosphate hydrolases"/>
    <property type="match status" value="2"/>
</dbReference>
<evidence type="ECO:0000256" key="2">
    <source>
        <dbReference type="ARBA" id="ARBA00022741"/>
    </source>
</evidence>
<keyword evidence="1" id="KW-0813">Transport</keyword>
<feature type="domain" description="ABC transporter" evidence="4">
    <location>
        <begin position="288"/>
        <end position="520"/>
    </location>
</feature>
<dbReference type="AlphaFoldDB" id="A0A1G4KHS4"/>
<dbReference type="InterPro" id="IPR003439">
    <property type="entry name" value="ABC_transporter-like_ATP-bd"/>
</dbReference>